<feature type="domain" description="Anti-sigma K factor RskA C-terminal" evidence="2">
    <location>
        <begin position="166"/>
        <end position="269"/>
    </location>
</feature>
<dbReference type="PANTHER" id="PTHR37461:SF1">
    <property type="entry name" value="ANTI-SIGMA-K FACTOR RSKA"/>
    <property type="match status" value="1"/>
</dbReference>
<reference evidence="4" key="2">
    <citation type="submission" date="2007-04" db="EMBL/GenBank/DDBJ databases">
        <title>Complete genome sequence of the nitrogen-fixing bacterium Azorhizobium caulinodans ORS571.</title>
        <authorList>
            <person name="Lee K.B."/>
            <person name="Backer P.D."/>
            <person name="Aono T."/>
            <person name="Liu C.T."/>
            <person name="Suzuki S."/>
            <person name="Suzuki T."/>
            <person name="Kaneko T."/>
            <person name="Yamada M."/>
            <person name="Tabata S."/>
            <person name="Kupfer D.M."/>
            <person name="Najar F.Z."/>
            <person name="Wiley G.B."/>
            <person name="Roe B."/>
            <person name="Binnewies T."/>
            <person name="Ussery D."/>
            <person name="Vereecke D."/>
            <person name="Gevers D."/>
            <person name="Holsters M."/>
            <person name="Oyaizu H."/>
        </authorList>
    </citation>
    <scope>NUCLEOTIDE SEQUENCE [LARGE SCALE GENOMIC DNA]</scope>
    <source>
        <strain evidence="4">ATCC 43989 / DSM 5975 / JCM 20966 / LMG 6465 / NBRC 14845 / NCIMB 13405 / ORS 571</strain>
    </source>
</reference>
<dbReference type="GO" id="GO:0005886">
    <property type="term" value="C:plasma membrane"/>
    <property type="evidence" value="ECO:0007669"/>
    <property type="project" value="InterPro"/>
</dbReference>
<keyword evidence="4" id="KW-1185">Reference proteome</keyword>
<reference evidence="3 4" key="4">
    <citation type="journal article" date="2009" name="Appl. Environ. Microbiol.">
        <title>Comparative genome-wide transcriptional profiling of Azorhizobium caulinodans ORS571 grown under free-living and symbiotic conditions.</title>
        <authorList>
            <person name="Tsukada S."/>
            <person name="Aono T."/>
            <person name="Akiba N."/>
            <person name="Lee KB."/>
            <person name="Liu CT."/>
            <person name="Toyazaki H."/>
            <person name="Oyaizu H."/>
        </authorList>
    </citation>
    <scope>NUCLEOTIDE SEQUENCE [LARGE SCALE GENOMIC DNA]</scope>
    <source>
        <strain evidence="4">ATCC 43989 / DSM 5975 / JCM 20966 / LMG 6465 / NBRC 14845 / NCIMB 13405 / ORS 571</strain>
    </source>
</reference>
<dbReference type="InterPro" id="IPR051474">
    <property type="entry name" value="Anti-sigma-K/W_factor"/>
</dbReference>
<dbReference type="Proteomes" id="UP000000270">
    <property type="component" value="Chromosome"/>
</dbReference>
<reference evidence="3 4" key="1">
    <citation type="journal article" date="2007" name="Appl. Environ. Microbiol.">
        <title>Rhizobial factors required for stem nodule maturation and maintenance in Sesbania rostrata-Azorhizobium caulinodans ORS571 symbiosis.</title>
        <authorList>
            <person name="Suzuki S."/>
            <person name="Aono T."/>
            <person name="Lee KB."/>
            <person name="Suzuki T."/>
            <person name="Liu CT."/>
            <person name="Miwa H."/>
            <person name="Wakao S."/>
            <person name="Iki T."/>
            <person name="Oyaizu H."/>
        </authorList>
    </citation>
    <scope>NUCLEOTIDE SEQUENCE [LARGE SCALE GENOMIC DNA]</scope>
    <source>
        <strain evidence="4">ATCC 43989 / DSM 5975 / JCM 20966 / LMG 6465 / NBRC 14845 / NCIMB 13405 / ORS 571</strain>
    </source>
</reference>
<dbReference type="HOGENOM" id="CLU_075065_0_0_5"/>
<feature type="compositionally biased region" description="Basic and acidic residues" evidence="1">
    <location>
        <begin position="76"/>
        <end position="105"/>
    </location>
</feature>
<reference evidence="3 4" key="3">
    <citation type="journal article" date="2008" name="BMC Genomics">
        <title>The genome of the versatile nitrogen fixer Azorhizobium caulinodans ORS571.</title>
        <authorList>
            <person name="Lee KB."/>
            <person name="Backer P.D."/>
            <person name="Aono T."/>
            <person name="Liu CT."/>
            <person name="Suzuki S."/>
            <person name="Suzuki T."/>
            <person name="Kaneko T."/>
            <person name="Yamada M."/>
            <person name="Tabata S."/>
            <person name="Kupfer D.M."/>
            <person name="Najar F.Z."/>
            <person name="Wiley G.B."/>
            <person name="Roe B."/>
            <person name="Binnewies T.T."/>
            <person name="Ussery D.W."/>
            <person name="D'Haeze W."/>
            <person name="Herder J.D."/>
            <person name="Gevers D."/>
            <person name="Vereecke D."/>
            <person name="Holsters M."/>
            <person name="Oyaizu H."/>
        </authorList>
    </citation>
    <scope>NUCLEOTIDE SEQUENCE [LARGE SCALE GENOMIC DNA]</scope>
    <source>
        <strain evidence="4">ATCC 43989 / DSM 5975 / JCM 20966 / LMG 6465 / NBRC 14845 / NCIMB 13405 / ORS 571</strain>
    </source>
</reference>
<dbReference type="GO" id="GO:0016989">
    <property type="term" value="F:sigma factor antagonist activity"/>
    <property type="evidence" value="ECO:0007669"/>
    <property type="project" value="TreeGrafter"/>
</dbReference>
<evidence type="ECO:0000259" key="2">
    <source>
        <dbReference type="Pfam" id="PF10099"/>
    </source>
</evidence>
<reference evidence="3 4" key="6">
    <citation type="journal article" date="2011" name="Appl. Environ. Microbiol.">
        <title>Involvement of the azorhizobial chromosome partition gene (parA) in the onset of bacteroid differentiation during Sesbania rostrata stem nodule development.</title>
        <authorList>
            <person name="Liu CT."/>
            <person name="Lee KB."/>
            <person name="Wang YS."/>
            <person name="Peng MH."/>
            <person name="Lee KT."/>
            <person name="Suzuki S."/>
            <person name="Suzuki T."/>
            <person name="Oyaizu H."/>
        </authorList>
    </citation>
    <scope>NUCLEOTIDE SEQUENCE [LARGE SCALE GENOMIC DNA]</scope>
    <source>
        <strain evidence="4">ATCC 43989 / DSM 5975 / JCM 20966 / LMG 6465 / NBRC 14845 / NCIMB 13405 / ORS 571</strain>
    </source>
</reference>
<dbReference type="PANTHER" id="PTHR37461">
    <property type="entry name" value="ANTI-SIGMA-K FACTOR RSKA"/>
    <property type="match status" value="1"/>
</dbReference>
<dbReference type="AlphaFoldDB" id="A8HRK5"/>
<dbReference type="EMBL" id="AP009384">
    <property type="protein sequence ID" value="BAF87201.1"/>
    <property type="molecule type" value="Genomic_DNA"/>
</dbReference>
<organism evidence="3 4">
    <name type="scientific">Azorhizobium caulinodans (strain ATCC 43989 / DSM 5975 / JCM 20966 / LMG 6465 / NBRC 14845 / NCIMB 13405 / ORS 571)</name>
    <dbReference type="NCBI Taxonomy" id="438753"/>
    <lineage>
        <taxon>Bacteria</taxon>
        <taxon>Pseudomonadati</taxon>
        <taxon>Pseudomonadota</taxon>
        <taxon>Alphaproteobacteria</taxon>
        <taxon>Hyphomicrobiales</taxon>
        <taxon>Xanthobacteraceae</taxon>
        <taxon>Azorhizobium</taxon>
    </lineage>
</organism>
<sequence length="279" mass="30024">MNLSEDDRQFVAEYVLGTLPAALRLMIRSRIEEERAFGAVSRQWEQRLSPLHELVVPVAPPADLWRDVAVNLIPRPIERTPDEPAKPADAKGKAKDGKGAKEAKGAKGPGGFAIPAAVDAAEAPPIIELAPNAAILSQMRRWRWATIGLGVLLVACAGTFGYREWDRSVAQRYFALLQEGRAASVLVRIDVSDGDVTVRPLVDPAPAGKSYQLWIVPDGQSPRSLGTFSSSFATRSDVVRKLGAKVAAKATLQVTLEPEGGTSELPSGDVLYSGRLLPE</sequence>
<dbReference type="RefSeq" id="WP_012169734.1">
    <property type="nucleotide sequence ID" value="NC_009937.1"/>
</dbReference>
<protein>
    <recommendedName>
        <fullName evidence="2">Anti-sigma K factor RskA C-terminal domain-containing protein</fullName>
    </recommendedName>
</protein>
<dbReference type="eggNOG" id="COG5343">
    <property type="taxonomic scope" value="Bacteria"/>
</dbReference>
<evidence type="ECO:0000313" key="3">
    <source>
        <dbReference type="EMBL" id="BAF87201.1"/>
    </source>
</evidence>
<dbReference type="STRING" id="438753.AZC_1203"/>
<dbReference type="KEGG" id="azc:AZC_1203"/>
<gene>
    <name evidence="3" type="ordered locus">AZC_1203</name>
</gene>
<evidence type="ECO:0000256" key="1">
    <source>
        <dbReference type="SAM" id="MobiDB-lite"/>
    </source>
</evidence>
<evidence type="ECO:0000313" key="4">
    <source>
        <dbReference type="Proteomes" id="UP000000270"/>
    </source>
</evidence>
<dbReference type="Pfam" id="PF10099">
    <property type="entry name" value="RskA_C"/>
    <property type="match status" value="1"/>
</dbReference>
<feature type="region of interest" description="Disordered" evidence="1">
    <location>
        <begin position="76"/>
        <end position="107"/>
    </location>
</feature>
<reference evidence="3 4" key="5">
    <citation type="journal article" date="2010" name="Appl. Environ. Microbiol.">
        <title>phrR-like gene praR of Azorhizobium caulinodans ORS571 is essential for symbiosis with Sesbania rostrata and is involved in expression of reb genes.</title>
        <authorList>
            <person name="Akiba N."/>
            <person name="Aono T."/>
            <person name="Toyazaki H."/>
            <person name="Sato S."/>
            <person name="Oyaizu H."/>
        </authorList>
    </citation>
    <scope>NUCLEOTIDE SEQUENCE [LARGE SCALE GENOMIC DNA]</scope>
    <source>
        <strain evidence="4">ATCC 43989 / DSM 5975 / JCM 20966 / LMG 6465 / NBRC 14845 / NCIMB 13405 / ORS 571</strain>
    </source>
</reference>
<name>A8HRK5_AZOC5</name>
<accession>A8HRK5</accession>
<dbReference type="InterPro" id="IPR018764">
    <property type="entry name" value="RskA_C"/>
</dbReference>
<proteinExistence type="predicted"/>
<dbReference type="GO" id="GO:0006417">
    <property type="term" value="P:regulation of translation"/>
    <property type="evidence" value="ECO:0007669"/>
    <property type="project" value="TreeGrafter"/>
</dbReference>